<accession>A0A268S1B4</accession>
<feature type="transmembrane region" description="Helical" evidence="1">
    <location>
        <begin position="97"/>
        <end position="116"/>
    </location>
</feature>
<feature type="transmembrane region" description="Helical" evidence="1">
    <location>
        <begin position="122"/>
        <end position="141"/>
    </location>
</feature>
<feature type="transmembrane region" description="Helical" evidence="1">
    <location>
        <begin position="48"/>
        <end position="69"/>
    </location>
</feature>
<dbReference type="AlphaFoldDB" id="A0A268S1B4"/>
<proteinExistence type="predicted"/>
<keyword evidence="1" id="KW-0812">Transmembrane</keyword>
<dbReference type="Proteomes" id="UP000216133">
    <property type="component" value="Unassembled WGS sequence"/>
</dbReference>
<reference evidence="2 3" key="1">
    <citation type="submission" date="2017-07" db="EMBL/GenBank/DDBJ databases">
        <title>Isolation and whole genome analysis of endospore-forming bacteria from heroin.</title>
        <authorList>
            <person name="Kalinowski J."/>
            <person name="Ahrens B."/>
            <person name="Al-Dilaimi A."/>
            <person name="Winkler A."/>
            <person name="Wibberg D."/>
            <person name="Schleenbecker U."/>
            <person name="Ruckert C."/>
            <person name="Wolfel R."/>
            <person name="Grass G."/>
        </authorList>
    </citation>
    <scope>NUCLEOTIDE SEQUENCE [LARGE SCALE GENOMIC DNA]</scope>
    <source>
        <strain evidence="2 3">7523-2</strain>
    </source>
</reference>
<evidence type="ECO:0000313" key="2">
    <source>
        <dbReference type="EMBL" id="PAF25776.1"/>
    </source>
</evidence>
<gene>
    <name evidence="2" type="ORF">CHH61_11835</name>
</gene>
<organism evidence="2 3">
    <name type="scientific">Shouchella clausii</name>
    <name type="common">Alkalihalobacillus clausii</name>
    <dbReference type="NCBI Taxonomy" id="79880"/>
    <lineage>
        <taxon>Bacteria</taxon>
        <taxon>Bacillati</taxon>
        <taxon>Bacillota</taxon>
        <taxon>Bacilli</taxon>
        <taxon>Bacillales</taxon>
        <taxon>Bacillaceae</taxon>
        <taxon>Shouchella</taxon>
    </lineage>
</organism>
<evidence type="ECO:0000256" key="1">
    <source>
        <dbReference type="SAM" id="Phobius"/>
    </source>
</evidence>
<name>A0A268S1B4_SHOCL</name>
<dbReference type="RefSeq" id="WP_095239193.1">
    <property type="nucleotide sequence ID" value="NZ_JAROAR010000020.1"/>
</dbReference>
<feature type="transmembrane region" description="Helical" evidence="1">
    <location>
        <begin position="17"/>
        <end position="36"/>
    </location>
</feature>
<dbReference type="EMBL" id="NPBS01000061">
    <property type="protein sequence ID" value="PAF25776.1"/>
    <property type="molecule type" value="Genomic_DNA"/>
</dbReference>
<sequence>MEKKTAIEKDKKSERRLFLAGTTLIILGALLAVLDLNIHTGTLIRLDILPLGIGLLGLLFIIAGAVSVLSRNMTKEESSLAEMDDEREIMAIKDAQAKSFIVMLTMTSICLYLLAILSVMNIISFTAFTAVILIAAFYFLYHYGKNRSV</sequence>
<comment type="caution">
    <text evidence="2">The sequence shown here is derived from an EMBL/GenBank/DDBJ whole genome shotgun (WGS) entry which is preliminary data.</text>
</comment>
<evidence type="ECO:0000313" key="3">
    <source>
        <dbReference type="Proteomes" id="UP000216133"/>
    </source>
</evidence>
<keyword evidence="1" id="KW-0472">Membrane</keyword>
<keyword evidence="1" id="KW-1133">Transmembrane helix</keyword>
<protein>
    <submittedName>
        <fullName evidence="2">Uncharacterized protein</fullName>
    </submittedName>
</protein>